<dbReference type="InterPro" id="IPR053137">
    <property type="entry name" value="NLR-like"/>
</dbReference>
<gene>
    <name evidence="2" type="ORF">GCM10009727_48000</name>
</gene>
<dbReference type="Proteomes" id="UP001501020">
    <property type="component" value="Unassembled WGS sequence"/>
</dbReference>
<feature type="domain" description="DUF7779" evidence="1">
    <location>
        <begin position="280"/>
        <end position="365"/>
    </location>
</feature>
<comment type="caution">
    <text evidence="2">The sequence shown here is derived from an EMBL/GenBank/DDBJ whole genome shotgun (WGS) entry which is preliminary data.</text>
</comment>
<dbReference type="PANTHER" id="PTHR46082:SF6">
    <property type="entry name" value="AAA+ ATPASE DOMAIN-CONTAINING PROTEIN-RELATED"/>
    <property type="match status" value="1"/>
</dbReference>
<accession>A0ABP5LG40</accession>
<protein>
    <recommendedName>
        <fullName evidence="1">DUF7779 domain-containing protein</fullName>
    </recommendedName>
</protein>
<proteinExistence type="predicted"/>
<dbReference type="Pfam" id="PF25000">
    <property type="entry name" value="DUF7779"/>
    <property type="match status" value="1"/>
</dbReference>
<sequence length="868" mass="96852">MNNDHRTELLPPIWGRRVPPRPPYFTGREKELEALRTRLLGSGTAGSAPTSTPQTLYGLSGVGKTAIAVEYAYRHRDEYDIVWWIEAARPELIATSFAHLGNDMLGMDMDVPITEREKAPWAVRRRLCEDRNLRWLLIFDDAASPDDVQSYLPQPAPSGGHVIITSQVRDWLGRAGATGTEINGFDAVESAEYLHRRVPQLGPTDDAAQAARRKADVSRLAQTLGHLPLAIVHAGAYLERTGMEVGPYLKEFDRSPHAAMSKKADISYKSTTVAATWSLSLQRVGQDAQRLFRLLSFFAPGRVAQELLQQRASVDGPGTLGDALSDPARFQAARDELVGFSLIRYNGARDVLSMHPVVQRLTQEQTLLDTPQEAVEYRRTVQTLLAASDPCAPDRHDYDRAYNRTLPHIMPSGALRSDAPEMRTLIINQVRRLHLRGRHTESLRLGELSLKEWEDRFGENDLLVLRLATEVAIAMRLAERHEDAFERNKRTLALADQRINDPETADLEREAAVQVGLICANSQGADLRFLGRFEEALAQDMALLPKFEQVFASSQAPTLNVHNNIAADYRRLGDFQEAQRWDEETYTLRKNDLGPTNPRTLASLDALARDLRELGEYDRALEKAKSVCREFGPLHDKRLNLDLLNAHRGLAVALRKAGKYQEAAEQGRRVVQSCRSYLRDNHRYTLIAAADQIANLRALGDLREAAELGEETLAQCKDKDKPVSSITFATQVNLAVVLRQFRSPLDAETLDREALQGITQVYGERHPFTIAARVNLASDLFVAGKVAEAQALDEQALALGKEIRPKHPATLATSANLSIDLRGAGKGDQATRLLHDTITLYNEELASDHPEVVAARSRQRINLDLEPY</sequence>
<dbReference type="PANTHER" id="PTHR46082">
    <property type="entry name" value="ATP/GTP-BINDING PROTEIN-RELATED"/>
    <property type="match status" value="1"/>
</dbReference>
<evidence type="ECO:0000259" key="1">
    <source>
        <dbReference type="Pfam" id="PF25000"/>
    </source>
</evidence>
<dbReference type="SUPFAM" id="SSF52540">
    <property type="entry name" value="P-loop containing nucleoside triphosphate hydrolases"/>
    <property type="match status" value="1"/>
</dbReference>
<dbReference type="EMBL" id="BAAAMR010000044">
    <property type="protein sequence ID" value="GAA2146599.1"/>
    <property type="molecule type" value="Genomic_DNA"/>
</dbReference>
<dbReference type="Gene3D" id="3.40.50.300">
    <property type="entry name" value="P-loop containing nucleotide triphosphate hydrolases"/>
    <property type="match status" value="1"/>
</dbReference>
<reference evidence="3" key="1">
    <citation type="journal article" date="2019" name="Int. J. Syst. Evol. Microbiol.">
        <title>The Global Catalogue of Microorganisms (GCM) 10K type strain sequencing project: providing services to taxonomists for standard genome sequencing and annotation.</title>
        <authorList>
            <consortium name="The Broad Institute Genomics Platform"/>
            <consortium name="The Broad Institute Genome Sequencing Center for Infectious Disease"/>
            <person name="Wu L."/>
            <person name="Ma J."/>
        </authorList>
    </citation>
    <scope>NUCLEOTIDE SEQUENCE [LARGE SCALE GENOMIC DNA]</scope>
    <source>
        <strain evidence="3">JCM 13850</strain>
    </source>
</reference>
<dbReference type="Gene3D" id="1.25.40.10">
    <property type="entry name" value="Tetratricopeptide repeat domain"/>
    <property type="match status" value="2"/>
</dbReference>
<evidence type="ECO:0000313" key="2">
    <source>
        <dbReference type="EMBL" id="GAA2146599.1"/>
    </source>
</evidence>
<organism evidence="2 3">
    <name type="scientific">Actinomadura napierensis</name>
    <dbReference type="NCBI Taxonomy" id="267854"/>
    <lineage>
        <taxon>Bacteria</taxon>
        <taxon>Bacillati</taxon>
        <taxon>Actinomycetota</taxon>
        <taxon>Actinomycetes</taxon>
        <taxon>Streptosporangiales</taxon>
        <taxon>Thermomonosporaceae</taxon>
        <taxon>Actinomadura</taxon>
    </lineage>
</organism>
<dbReference type="Pfam" id="PF13424">
    <property type="entry name" value="TPR_12"/>
    <property type="match status" value="2"/>
</dbReference>
<dbReference type="Pfam" id="PF13374">
    <property type="entry name" value="TPR_10"/>
    <property type="match status" value="2"/>
</dbReference>
<dbReference type="NCBIfam" id="NF040586">
    <property type="entry name" value="FxSxx_TPR"/>
    <property type="match status" value="1"/>
</dbReference>
<evidence type="ECO:0000313" key="3">
    <source>
        <dbReference type="Proteomes" id="UP001501020"/>
    </source>
</evidence>
<name>A0ABP5LG40_9ACTN</name>
<dbReference type="SUPFAM" id="SSF48452">
    <property type="entry name" value="TPR-like"/>
    <property type="match status" value="3"/>
</dbReference>
<dbReference type="InterPro" id="IPR011990">
    <property type="entry name" value="TPR-like_helical_dom_sf"/>
</dbReference>
<dbReference type="InterPro" id="IPR027417">
    <property type="entry name" value="P-loop_NTPase"/>
</dbReference>
<dbReference type="RefSeq" id="WP_344271077.1">
    <property type="nucleotide sequence ID" value="NZ_BAAAMR010000044.1"/>
</dbReference>
<dbReference type="InterPro" id="IPR056681">
    <property type="entry name" value="DUF7779"/>
</dbReference>
<keyword evidence="3" id="KW-1185">Reference proteome</keyword>